<evidence type="ECO:0000313" key="3">
    <source>
        <dbReference type="Proteomes" id="UP001497480"/>
    </source>
</evidence>
<keyword evidence="3" id="KW-1185">Reference proteome</keyword>
<protein>
    <recommendedName>
        <fullName evidence="1">Reverse transcriptase zinc-binding domain-containing protein</fullName>
    </recommendedName>
</protein>
<dbReference type="Pfam" id="PF13966">
    <property type="entry name" value="zf-RVT"/>
    <property type="match status" value="1"/>
</dbReference>
<comment type="caution">
    <text evidence="2">The sequence shown here is derived from an EMBL/GenBank/DDBJ whole genome shotgun (WGS) entry which is preliminary data.</text>
</comment>
<accession>A0AAV1XXP8</accession>
<name>A0AAV1XXP8_LUPLU</name>
<evidence type="ECO:0000313" key="2">
    <source>
        <dbReference type="EMBL" id="CAL0326332.1"/>
    </source>
</evidence>
<dbReference type="Proteomes" id="UP001497480">
    <property type="component" value="Unassembled WGS sequence"/>
</dbReference>
<organism evidence="2 3">
    <name type="scientific">Lupinus luteus</name>
    <name type="common">European yellow lupine</name>
    <dbReference type="NCBI Taxonomy" id="3873"/>
    <lineage>
        <taxon>Eukaryota</taxon>
        <taxon>Viridiplantae</taxon>
        <taxon>Streptophyta</taxon>
        <taxon>Embryophyta</taxon>
        <taxon>Tracheophyta</taxon>
        <taxon>Spermatophyta</taxon>
        <taxon>Magnoliopsida</taxon>
        <taxon>eudicotyledons</taxon>
        <taxon>Gunneridae</taxon>
        <taxon>Pentapetalae</taxon>
        <taxon>rosids</taxon>
        <taxon>fabids</taxon>
        <taxon>Fabales</taxon>
        <taxon>Fabaceae</taxon>
        <taxon>Papilionoideae</taxon>
        <taxon>50 kb inversion clade</taxon>
        <taxon>genistoids sensu lato</taxon>
        <taxon>core genistoids</taxon>
        <taxon>Genisteae</taxon>
        <taxon>Lupinus</taxon>
    </lineage>
</organism>
<sequence>MHTDDNLQRRGCSLVSICTLCKAHLETSEHLYLSCPFVIPIWQWLSSVFPIQFNLSSIADILKACNFH</sequence>
<evidence type="ECO:0000259" key="1">
    <source>
        <dbReference type="Pfam" id="PF13966"/>
    </source>
</evidence>
<dbReference type="AlphaFoldDB" id="A0AAV1XXP8"/>
<dbReference type="InterPro" id="IPR026960">
    <property type="entry name" value="RVT-Znf"/>
</dbReference>
<reference evidence="2 3" key="1">
    <citation type="submission" date="2024-03" db="EMBL/GenBank/DDBJ databases">
        <authorList>
            <person name="Martinez-Hernandez J."/>
        </authorList>
    </citation>
    <scope>NUCLEOTIDE SEQUENCE [LARGE SCALE GENOMIC DNA]</scope>
</reference>
<dbReference type="EMBL" id="CAXHTB010000019">
    <property type="protein sequence ID" value="CAL0326332.1"/>
    <property type="molecule type" value="Genomic_DNA"/>
</dbReference>
<feature type="domain" description="Reverse transcriptase zinc-binding" evidence="1">
    <location>
        <begin position="2"/>
        <end position="42"/>
    </location>
</feature>
<gene>
    <name evidence="2" type="ORF">LLUT_LOCUS27392</name>
</gene>
<proteinExistence type="predicted"/>